<protein>
    <submittedName>
        <fullName evidence="1">Transcriptional regulator</fullName>
    </submittedName>
</protein>
<proteinExistence type="predicted"/>
<comment type="caution">
    <text evidence="1">The sequence shown here is derived from an EMBL/GenBank/DDBJ whole genome shotgun (WGS) entry which is preliminary data.</text>
</comment>
<dbReference type="HOGENOM" id="CLU_107144_1_3_9"/>
<dbReference type="InterPro" id="IPR036390">
    <property type="entry name" value="WH_DNA-bd_sf"/>
</dbReference>
<dbReference type="Proteomes" id="UP000032250">
    <property type="component" value="Unassembled WGS sequence"/>
</dbReference>
<dbReference type="FunFam" id="1.10.10.10:FF:000735">
    <property type="entry name" value="Rrf2 family transcriptional regulator"/>
    <property type="match status" value="1"/>
</dbReference>
<dbReference type="NCBIfam" id="TIGR00738">
    <property type="entry name" value="rrf2_super"/>
    <property type="match status" value="1"/>
</dbReference>
<dbReference type="SUPFAM" id="SSF46785">
    <property type="entry name" value="Winged helix' DNA-binding domain"/>
    <property type="match status" value="1"/>
</dbReference>
<dbReference type="PROSITE" id="PS01332">
    <property type="entry name" value="HTH_RRF2_1"/>
    <property type="match status" value="1"/>
</dbReference>
<accession>A0A0D0ZXK0</accession>
<dbReference type="RefSeq" id="WP_003486818.1">
    <property type="nucleotide sequence ID" value="NZ_JXSU01000007.1"/>
</dbReference>
<dbReference type="GO" id="GO:0005829">
    <property type="term" value="C:cytosol"/>
    <property type="evidence" value="ECO:0007669"/>
    <property type="project" value="TreeGrafter"/>
</dbReference>
<dbReference type="PATRIC" id="fig|1379739.3.peg.1726"/>
<dbReference type="GO" id="GO:0003700">
    <property type="term" value="F:DNA-binding transcription factor activity"/>
    <property type="evidence" value="ECO:0007669"/>
    <property type="project" value="TreeGrafter"/>
</dbReference>
<dbReference type="PROSITE" id="PS51197">
    <property type="entry name" value="HTH_RRF2_2"/>
    <property type="match status" value="1"/>
</dbReference>
<organism evidence="1 2">
    <name type="scientific">Clostridium botulinum B2 450</name>
    <dbReference type="NCBI Taxonomy" id="1379739"/>
    <lineage>
        <taxon>Bacteria</taxon>
        <taxon>Bacillati</taxon>
        <taxon>Bacillota</taxon>
        <taxon>Clostridia</taxon>
        <taxon>Eubacteriales</taxon>
        <taxon>Clostridiaceae</taxon>
        <taxon>Clostridium</taxon>
    </lineage>
</organism>
<sequence>MKITQEADYALRVILYLSKLGYGERVEARIISEQEGLPLRFLLKLLRKLTKSGIVVSFRGVKGGYALNKQPKDINLKDVIEAIDGPICINRCIYDPRYCNAGKNGNCEIHRTLCKIQRKLVSELEAVNFQEILDQKGSIIL</sequence>
<dbReference type="PANTHER" id="PTHR33221">
    <property type="entry name" value="WINGED HELIX-TURN-HELIX TRANSCRIPTIONAL REGULATOR, RRF2 FAMILY"/>
    <property type="match status" value="1"/>
</dbReference>
<dbReference type="InterPro" id="IPR000944">
    <property type="entry name" value="Tscrpt_reg_Rrf2"/>
</dbReference>
<evidence type="ECO:0000313" key="1">
    <source>
        <dbReference type="EMBL" id="KIS23333.1"/>
    </source>
</evidence>
<evidence type="ECO:0000313" key="2">
    <source>
        <dbReference type="Proteomes" id="UP000032250"/>
    </source>
</evidence>
<dbReference type="PANTHER" id="PTHR33221:SF2">
    <property type="entry name" value="TRANSCRIPTIONAL REGULATOR"/>
    <property type="match status" value="1"/>
</dbReference>
<dbReference type="AlphaFoldDB" id="A0A0D0ZXK0"/>
<dbReference type="InterPro" id="IPR030489">
    <property type="entry name" value="TR_Rrf2-type_CS"/>
</dbReference>
<dbReference type="Pfam" id="PF02082">
    <property type="entry name" value="Rrf2"/>
    <property type="match status" value="1"/>
</dbReference>
<dbReference type="EMBL" id="JXSU01000007">
    <property type="protein sequence ID" value="KIS23333.1"/>
    <property type="molecule type" value="Genomic_DNA"/>
</dbReference>
<name>A0A0D0ZXK0_CLOBO</name>
<dbReference type="Gene3D" id="1.10.10.10">
    <property type="entry name" value="Winged helix-like DNA-binding domain superfamily/Winged helix DNA-binding domain"/>
    <property type="match status" value="1"/>
</dbReference>
<reference evidence="1 2" key="1">
    <citation type="submission" date="2014-06" db="EMBL/GenBank/DDBJ databases">
        <title>Genome characterization of distinct group I Clostridium botulinum lineages.</title>
        <authorList>
            <person name="Giordani F."/>
            <person name="Anselmo A."/>
            <person name="Fillo S."/>
            <person name="Palozzi A.M."/>
            <person name="Fortunato A."/>
            <person name="Gentile B."/>
            <person name="Ciammaruconi A."/>
            <person name="Anniballi F."/>
            <person name="De Medici D."/>
            <person name="Lista F."/>
        </authorList>
    </citation>
    <scope>NUCLEOTIDE SEQUENCE [LARGE SCALE GENOMIC DNA]</scope>
    <source>
        <strain evidence="1 2">B2 450</strain>
    </source>
</reference>
<dbReference type="InterPro" id="IPR036388">
    <property type="entry name" value="WH-like_DNA-bd_sf"/>
</dbReference>
<dbReference type="OrthoDB" id="9808360at2"/>
<gene>
    <name evidence="1" type="ORF">N495_06945</name>
</gene>